<comment type="caution">
    <text evidence="1">The sequence shown here is derived from an EMBL/GenBank/DDBJ whole genome shotgun (WGS) entry which is preliminary data.</text>
</comment>
<accession>A0AC60QHG2</accession>
<sequence length="285" mass="32060">MKEDASTLSSSFFDRKLQSNDPYDSEDLRKNGKDPSDLLINWMELEPQLGMELVGTTAASIMLNLKKGVYKHTTQQTMNQNQPSPDLYLIRLSDQPLIRRTTTKDWGADTHTLRMLVRSLIQAKIIYGVQHVGFTRKQHEALEILNRRARRVVTGLPNFTLIDTLQAHADPNTIGDLLHEARLGQHLRLSRSRPGRSILRLLGLLPVEGFPHQPQPRHRGACRTSPPASQHHPAQKVAIPVAVDSKPQHTNAQLTPTDLKCVDTTVMRLRTHSPAPLRPLPAAWP</sequence>
<gene>
    <name evidence="1" type="ORF">HPB47_019713</name>
</gene>
<reference evidence="1 2" key="1">
    <citation type="journal article" date="2020" name="Cell">
        <title>Large-Scale Comparative Analyses of Tick Genomes Elucidate Their Genetic Diversity and Vector Capacities.</title>
        <authorList>
            <consortium name="Tick Genome and Microbiome Consortium (TIGMIC)"/>
            <person name="Jia N."/>
            <person name="Wang J."/>
            <person name="Shi W."/>
            <person name="Du L."/>
            <person name="Sun Y."/>
            <person name="Zhan W."/>
            <person name="Jiang J.F."/>
            <person name="Wang Q."/>
            <person name="Zhang B."/>
            <person name="Ji P."/>
            <person name="Bell-Sakyi L."/>
            <person name="Cui X.M."/>
            <person name="Yuan T.T."/>
            <person name="Jiang B.G."/>
            <person name="Yang W.F."/>
            <person name="Lam T.T."/>
            <person name="Chang Q.C."/>
            <person name="Ding S.J."/>
            <person name="Wang X.J."/>
            <person name="Zhu J.G."/>
            <person name="Ruan X.D."/>
            <person name="Zhao L."/>
            <person name="Wei J.T."/>
            <person name="Ye R.Z."/>
            <person name="Que T.C."/>
            <person name="Du C.H."/>
            <person name="Zhou Y.H."/>
            <person name="Cheng J.X."/>
            <person name="Dai P.F."/>
            <person name="Guo W.B."/>
            <person name="Han X.H."/>
            <person name="Huang E.J."/>
            <person name="Li L.F."/>
            <person name="Wei W."/>
            <person name="Gao Y.C."/>
            <person name="Liu J.Z."/>
            <person name="Shao H.Z."/>
            <person name="Wang X."/>
            <person name="Wang C.C."/>
            <person name="Yang T.C."/>
            <person name="Huo Q.B."/>
            <person name="Li W."/>
            <person name="Chen H.Y."/>
            <person name="Chen S.E."/>
            <person name="Zhou L.G."/>
            <person name="Ni X.B."/>
            <person name="Tian J.H."/>
            <person name="Sheng Y."/>
            <person name="Liu T."/>
            <person name="Pan Y.S."/>
            <person name="Xia L.Y."/>
            <person name="Li J."/>
            <person name="Zhao F."/>
            <person name="Cao W.C."/>
        </authorList>
    </citation>
    <scope>NUCLEOTIDE SEQUENCE [LARGE SCALE GENOMIC DNA]</scope>
    <source>
        <strain evidence="1">Iper-2018</strain>
    </source>
</reference>
<protein>
    <submittedName>
        <fullName evidence="1">Uncharacterized protein</fullName>
    </submittedName>
</protein>
<evidence type="ECO:0000313" key="2">
    <source>
        <dbReference type="Proteomes" id="UP000805193"/>
    </source>
</evidence>
<dbReference type="EMBL" id="JABSTQ010009039">
    <property type="protein sequence ID" value="KAG0433676.1"/>
    <property type="molecule type" value="Genomic_DNA"/>
</dbReference>
<organism evidence="1 2">
    <name type="scientific">Ixodes persulcatus</name>
    <name type="common">Taiga tick</name>
    <dbReference type="NCBI Taxonomy" id="34615"/>
    <lineage>
        <taxon>Eukaryota</taxon>
        <taxon>Metazoa</taxon>
        <taxon>Ecdysozoa</taxon>
        <taxon>Arthropoda</taxon>
        <taxon>Chelicerata</taxon>
        <taxon>Arachnida</taxon>
        <taxon>Acari</taxon>
        <taxon>Parasitiformes</taxon>
        <taxon>Ixodida</taxon>
        <taxon>Ixodoidea</taxon>
        <taxon>Ixodidae</taxon>
        <taxon>Ixodinae</taxon>
        <taxon>Ixodes</taxon>
    </lineage>
</organism>
<keyword evidence="2" id="KW-1185">Reference proteome</keyword>
<evidence type="ECO:0000313" key="1">
    <source>
        <dbReference type="EMBL" id="KAG0433676.1"/>
    </source>
</evidence>
<proteinExistence type="predicted"/>
<dbReference type="Proteomes" id="UP000805193">
    <property type="component" value="Unassembled WGS sequence"/>
</dbReference>
<name>A0AC60QHG2_IXOPE</name>